<dbReference type="OrthoDB" id="6075923at2759"/>
<dbReference type="GO" id="GO:0005415">
    <property type="term" value="F:nucleoside:sodium symporter activity"/>
    <property type="evidence" value="ECO:0007669"/>
    <property type="project" value="TreeGrafter"/>
</dbReference>
<dbReference type="InterPro" id="IPR008276">
    <property type="entry name" value="C_nuclsd_transpt"/>
</dbReference>
<evidence type="ECO:0000313" key="4">
    <source>
        <dbReference type="Proteomes" id="UP000821853"/>
    </source>
</evidence>
<dbReference type="EMBL" id="JABSTR010000005">
    <property type="protein sequence ID" value="KAH9369606.1"/>
    <property type="molecule type" value="Genomic_DNA"/>
</dbReference>
<comment type="caution">
    <text evidence="3">The sequence shown here is derived from an EMBL/GenBank/DDBJ whole genome shotgun (WGS) entry which is preliminary data.</text>
</comment>
<feature type="transmembrane region" description="Helical" evidence="1">
    <location>
        <begin position="243"/>
        <end position="262"/>
    </location>
</feature>
<accession>A0A9J6FTV7</accession>
<dbReference type="VEuPathDB" id="VectorBase:HLOH_053019"/>
<gene>
    <name evidence="3" type="ORF">HPB48_010665</name>
</gene>
<sequence>MAALMTFAGHGSRFVFGYLGTGKMDGNLPEQKPVLAFTVASTLVFFGLLVSVLCHYGMLQRVMLVAARLMTVTLGTTSCESLCAASNVVLGMCGKRSVLETMARGMTALVMLAANVVACLLGFMACMALADAVLVYLGGLLGWQFLTLNWLMGRLFIPLALAMGVSLEECSRVASLVGLKTALNEVVAYGQLSDLVQRGLLSPRAEMVCTFALCGFSNLGALGVQLGAYAALAPERLPDCSRVAMRALIAGWVACFMTACTAG</sequence>
<protein>
    <recommendedName>
        <fullName evidence="2">Concentrative nucleoside transporter C-terminal domain-containing protein</fullName>
    </recommendedName>
</protein>
<evidence type="ECO:0000313" key="3">
    <source>
        <dbReference type="EMBL" id="KAH9369606.1"/>
    </source>
</evidence>
<proteinExistence type="predicted"/>
<feature type="domain" description="Concentrative nucleoside transporter C-terminal" evidence="2">
    <location>
        <begin position="95"/>
        <end position="263"/>
    </location>
</feature>
<dbReference type="AlphaFoldDB" id="A0A9J6FTV7"/>
<feature type="transmembrane region" description="Helical" evidence="1">
    <location>
        <begin position="33"/>
        <end position="54"/>
    </location>
</feature>
<name>A0A9J6FTV7_HAELO</name>
<reference evidence="3 4" key="1">
    <citation type="journal article" date="2020" name="Cell">
        <title>Large-Scale Comparative Analyses of Tick Genomes Elucidate Their Genetic Diversity and Vector Capacities.</title>
        <authorList>
            <consortium name="Tick Genome and Microbiome Consortium (TIGMIC)"/>
            <person name="Jia N."/>
            <person name="Wang J."/>
            <person name="Shi W."/>
            <person name="Du L."/>
            <person name="Sun Y."/>
            <person name="Zhan W."/>
            <person name="Jiang J.F."/>
            <person name="Wang Q."/>
            <person name="Zhang B."/>
            <person name="Ji P."/>
            <person name="Bell-Sakyi L."/>
            <person name="Cui X.M."/>
            <person name="Yuan T.T."/>
            <person name="Jiang B.G."/>
            <person name="Yang W.F."/>
            <person name="Lam T.T."/>
            <person name="Chang Q.C."/>
            <person name="Ding S.J."/>
            <person name="Wang X.J."/>
            <person name="Zhu J.G."/>
            <person name="Ruan X.D."/>
            <person name="Zhao L."/>
            <person name="Wei J.T."/>
            <person name="Ye R.Z."/>
            <person name="Que T.C."/>
            <person name="Du C.H."/>
            <person name="Zhou Y.H."/>
            <person name="Cheng J.X."/>
            <person name="Dai P.F."/>
            <person name="Guo W.B."/>
            <person name="Han X.H."/>
            <person name="Huang E.J."/>
            <person name="Li L.F."/>
            <person name="Wei W."/>
            <person name="Gao Y.C."/>
            <person name="Liu J.Z."/>
            <person name="Shao H.Z."/>
            <person name="Wang X."/>
            <person name="Wang C.C."/>
            <person name="Yang T.C."/>
            <person name="Huo Q.B."/>
            <person name="Li W."/>
            <person name="Chen H.Y."/>
            <person name="Chen S.E."/>
            <person name="Zhou L.G."/>
            <person name="Ni X.B."/>
            <person name="Tian J.H."/>
            <person name="Sheng Y."/>
            <person name="Liu T."/>
            <person name="Pan Y.S."/>
            <person name="Xia L.Y."/>
            <person name="Li J."/>
            <person name="Zhao F."/>
            <person name="Cao W.C."/>
        </authorList>
    </citation>
    <scope>NUCLEOTIDE SEQUENCE [LARGE SCALE GENOMIC DNA]</scope>
    <source>
        <strain evidence="3">HaeL-2018</strain>
    </source>
</reference>
<evidence type="ECO:0000256" key="1">
    <source>
        <dbReference type="SAM" id="Phobius"/>
    </source>
</evidence>
<evidence type="ECO:0000259" key="2">
    <source>
        <dbReference type="Pfam" id="PF07662"/>
    </source>
</evidence>
<keyword evidence="4" id="KW-1185">Reference proteome</keyword>
<dbReference type="Pfam" id="PF07662">
    <property type="entry name" value="Nucleos_tra2_C"/>
    <property type="match status" value="1"/>
</dbReference>
<feature type="transmembrane region" description="Helical" evidence="1">
    <location>
        <begin position="208"/>
        <end position="231"/>
    </location>
</feature>
<keyword evidence="1" id="KW-0472">Membrane</keyword>
<dbReference type="Proteomes" id="UP000821853">
    <property type="component" value="Chromosome 3"/>
</dbReference>
<dbReference type="InterPro" id="IPR011657">
    <property type="entry name" value="CNT_C_dom"/>
</dbReference>
<keyword evidence="1" id="KW-0812">Transmembrane</keyword>
<organism evidence="3 4">
    <name type="scientific">Haemaphysalis longicornis</name>
    <name type="common">Bush tick</name>
    <dbReference type="NCBI Taxonomy" id="44386"/>
    <lineage>
        <taxon>Eukaryota</taxon>
        <taxon>Metazoa</taxon>
        <taxon>Ecdysozoa</taxon>
        <taxon>Arthropoda</taxon>
        <taxon>Chelicerata</taxon>
        <taxon>Arachnida</taxon>
        <taxon>Acari</taxon>
        <taxon>Parasitiformes</taxon>
        <taxon>Ixodida</taxon>
        <taxon>Ixodoidea</taxon>
        <taxon>Ixodidae</taxon>
        <taxon>Haemaphysalinae</taxon>
        <taxon>Haemaphysalis</taxon>
    </lineage>
</organism>
<dbReference type="PANTHER" id="PTHR10590">
    <property type="entry name" value="SODIUM/NUCLEOSIDE COTRANSPORTER"/>
    <property type="match status" value="1"/>
</dbReference>
<dbReference type="PANTHER" id="PTHR10590:SF4">
    <property type="entry name" value="SOLUTE CARRIER FAMILY 28 MEMBER 3"/>
    <property type="match status" value="1"/>
</dbReference>
<feature type="transmembrane region" description="Helical" evidence="1">
    <location>
        <begin position="105"/>
        <end position="130"/>
    </location>
</feature>
<feature type="transmembrane region" description="Helical" evidence="1">
    <location>
        <begin position="136"/>
        <end position="157"/>
    </location>
</feature>
<keyword evidence="1" id="KW-1133">Transmembrane helix</keyword>
<dbReference type="GO" id="GO:0005886">
    <property type="term" value="C:plasma membrane"/>
    <property type="evidence" value="ECO:0007669"/>
    <property type="project" value="TreeGrafter"/>
</dbReference>